<proteinExistence type="predicted"/>
<gene>
    <name evidence="1" type="ORF">SAMN05421686_10528</name>
</gene>
<sequence>MLIRSASGLILTKIEEAHEIKHSDIAYCDDEYPQL</sequence>
<dbReference type="Proteomes" id="UP000185639">
    <property type="component" value="Unassembled WGS sequence"/>
</dbReference>
<name>A0A1N7M8R9_9GAMM</name>
<evidence type="ECO:0000313" key="1">
    <source>
        <dbReference type="EMBL" id="SIS82442.1"/>
    </source>
</evidence>
<dbReference type="AlphaFoldDB" id="A0A1N7M8R9"/>
<reference evidence="2" key="1">
    <citation type="submission" date="2017-01" db="EMBL/GenBank/DDBJ databases">
        <authorList>
            <person name="Varghese N."/>
            <person name="Submissions S."/>
        </authorList>
    </citation>
    <scope>NUCLEOTIDE SEQUENCE [LARGE SCALE GENOMIC DNA]</scope>
    <source>
        <strain evidence="2">DSM 24913</strain>
    </source>
</reference>
<dbReference type="EMBL" id="FTOH01000005">
    <property type="protein sequence ID" value="SIS82442.1"/>
    <property type="molecule type" value="Genomic_DNA"/>
</dbReference>
<organism evidence="1 2">
    <name type="scientific">Thalassolituus maritimus</name>
    <dbReference type="NCBI Taxonomy" id="484498"/>
    <lineage>
        <taxon>Bacteria</taxon>
        <taxon>Pseudomonadati</taxon>
        <taxon>Pseudomonadota</taxon>
        <taxon>Gammaproteobacteria</taxon>
        <taxon>Oceanospirillales</taxon>
        <taxon>Oceanospirillaceae</taxon>
        <taxon>Thalassolituus</taxon>
    </lineage>
</organism>
<protein>
    <submittedName>
        <fullName evidence="1">Uncharacterized protein</fullName>
    </submittedName>
</protein>
<keyword evidence="2" id="KW-1185">Reference proteome</keyword>
<accession>A0A1N7M8R9</accession>
<evidence type="ECO:0000313" key="2">
    <source>
        <dbReference type="Proteomes" id="UP000185639"/>
    </source>
</evidence>